<gene>
    <name evidence="1" type="ORF">LSAT_V11C500251390</name>
</gene>
<name>A0A9R1XCM9_LACSA</name>
<accession>A0A9R1XCM9</accession>
<sequence>MISIAPEKIWILCGDFNEVRFSDEWKWSYFSTRGAHVCNTFILSSGLMEITLGGRKYTWMNKDSQITFVIFGLTFPPSTCRDYSPTTIQFYLTRIAPILGLSHFGALKNDIKCWRACINNFNNDQIIIIKTKVVTLDVLADDIGIDDDSIYELEDTILKIHDLEKSKILDIRQKTRGRDDNFFHGLVNINVKHSRINGLNISGVWVTYLVTIKKLHHSRPYLRSNKFRDHSLQERYSLEAPFITFITDEIEEVVWGCGSDKCPRPDGFSYNFIKTYWDTIVPNIVQVVKFFE</sequence>
<proteinExistence type="predicted"/>
<dbReference type="SUPFAM" id="SSF56219">
    <property type="entry name" value="DNase I-like"/>
    <property type="match status" value="1"/>
</dbReference>
<evidence type="ECO:0000313" key="1">
    <source>
        <dbReference type="EMBL" id="KAJ0207861.1"/>
    </source>
</evidence>
<dbReference type="AlphaFoldDB" id="A0A9R1XCM9"/>
<evidence type="ECO:0008006" key="3">
    <source>
        <dbReference type="Google" id="ProtNLM"/>
    </source>
</evidence>
<reference evidence="1 2" key="1">
    <citation type="journal article" date="2017" name="Nat. Commun.">
        <title>Genome assembly with in vitro proximity ligation data and whole-genome triplication in lettuce.</title>
        <authorList>
            <person name="Reyes-Chin-Wo S."/>
            <person name="Wang Z."/>
            <person name="Yang X."/>
            <person name="Kozik A."/>
            <person name="Arikit S."/>
            <person name="Song C."/>
            <person name="Xia L."/>
            <person name="Froenicke L."/>
            <person name="Lavelle D.O."/>
            <person name="Truco M.J."/>
            <person name="Xia R."/>
            <person name="Zhu S."/>
            <person name="Xu C."/>
            <person name="Xu H."/>
            <person name="Xu X."/>
            <person name="Cox K."/>
            <person name="Korf I."/>
            <person name="Meyers B.C."/>
            <person name="Michelmore R.W."/>
        </authorList>
    </citation>
    <scope>NUCLEOTIDE SEQUENCE [LARGE SCALE GENOMIC DNA]</scope>
    <source>
        <strain evidence="2">cv. Salinas</strain>
        <tissue evidence="1">Seedlings</tissue>
    </source>
</reference>
<protein>
    <recommendedName>
        <fullName evidence="3">Endonuclease/exonuclease/phosphatase domain-containing protein</fullName>
    </recommendedName>
</protein>
<dbReference type="EMBL" id="NBSK02000005">
    <property type="protein sequence ID" value="KAJ0207861.1"/>
    <property type="molecule type" value="Genomic_DNA"/>
</dbReference>
<dbReference type="Proteomes" id="UP000235145">
    <property type="component" value="Unassembled WGS sequence"/>
</dbReference>
<evidence type="ECO:0000313" key="2">
    <source>
        <dbReference type="Proteomes" id="UP000235145"/>
    </source>
</evidence>
<keyword evidence="2" id="KW-1185">Reference proteome</keyword>
<organism evidence="1 2">
    <name type="scientific">Lactuca sativa</name>
    <name type="common">Garden lettuce</name>
    <dbReference type="NCBI Taxonomy" id="4236"/>
    <lineage>
        <taxon>Eukaryota</taxon>
        <taxon>Viridiplantae</taxon>
        <taxon>Streptophyta</taxon>
        <taxon>Embryophyta</taxon>
        <taxon>Tracheophyta</taxon>
        <taxon>Spermatophyta</taxon>
        <taxon>Magnoliopsida</taxon>
        <taxon>eudicotyledons</taxon>
        <taxon>Gunneridae</taxon>
        <taxon>Pentapetalae</taxon>
        <taxon>asterids</taxon>
        <taxon>campanulids</taxon>
        <taxon>Asterales</taxon>
        <taxon>Asteraceae</taxon>
        <taxon>Cichorioideae</taxon>
        <taxon>Cichorieae</taxon>
        <taxon>Lactucinae</taxon>
        <taxon>Lactuca</taxon>
    </lineage>
</organism>
<comment type="caution">
    <text evidence="1">The sequence shown here is derived from an EMBL/GenBank/DDBJ whole genome shotgun (WGS) entry which is preliminary data.</text>
</comment>
<dbReference type="InterPro" id="IPR036691">
    <property type="entry name" value="Endo/exonu/phosph_ase_sf"/>
</dbReference>